<dbReference type="Proteomes" id="UP001500013">
    <property type="component" value="Unassembled WGS sequence"/>
</dbReference>
<feature type="transmembrane region" description="Helical" evidence="2">
    <location>
        <begin position="117"/>
        <end position="137"/>
    </location>
</feature>
<feature type="transmembrane region" description="Helical" evidence="2">
    <location>
        <begin position="57"/>
        <end position="76"/>
    </location>
</feature>
<dbReference type="InterPro" id="IPR021878">
    <property type="entry name" value="TgpA_N"/>
</dbReference>
<dbReference type="Pfam" id="PF01841">
    <property type="entry name" value="Transglut_core"/>
    <property type="match status" value="1"/>
</dbReference>
<feature type="region of interest" description="Disordered" evidence="1">
    <location>
        <begin position="761"/>
        <end position="786"/>
    </location>
</feature>
<dbReference type="InterPro" id="IPR052901">
    <property type="entry name" value="Bact_TGase-like"/>
</dbReference>
<keyword evidence="5" id="KW-1185">Reference proteome</keyword>
<dbReference type="Gene3D" id="3.10.620.30">
    <property type="match status" value="1"/>
</dbReference>
<dbReference type="Pfam" id="PF11992">
    <property type="entry name" value="TgpA_N"/>
    <property type="match status" value="1"/>
</dbReference>
<keyword evidence="2" id="KW-0472">Membrane</keyword>
<dbReference type="SMART" id="SM00460">
    <property type="entry name" value="TGc"/>
    <property type="match status" value="1"/>
</dbReference>
<evidence type="ECO:0000313" key="4">
    <source>
        <dbReference type="EMBL" id="GAA1987065.1"/>
    </source>
</evidence>
<comment type="caution">
    <text evidence="4">The sequence shown here is derived from an EMBL/GenBank/DDBJ whole genome shotgun (WGS) entry which is preliminary data.</text>
</comment>
<organism evidence="4 5">
    <name type="scientific">Terrabacter lapilli</name>
    <dbReference type="NCBI Taxonomy" id="436231"/>
    <lineage>
        <taxon>Bacteria</taxon>
        <taxon>Bacillati</taxon>
        <taxon>Actinomycetota</taxon>
        <taxon>Actinomycetes</taxon>
        <taxon>Micrococcales</taxon>
        <taxon>Intrasporangiaceae</taxon>
        <taxon>Terrabacter</taxon>
    </lineage>
</organism>
<accession>A0ABN2SHZ6</accession>
<feature type="region of interest" description="Disordered" evidence="1">
    <location>
        <begin position="310"/>
        <end position="331"/>
    </location>
</feature>
<feature type="transmembrane region" description="Helical" evidence="2">
    <location>
        <begin position="144"/>
        <end position="161"/>
    </location>
</feature>
<feature type="region of interest" description="Disordered" evidence="1">
    <location>
        <begin position="559"/>
        <end position="593"/>
    </location>
</feature>
<reference evidence="4 5" key="1">
    <citation type="journal article" date="2019" name="Int. J. Syst. Evol. Microbiol.">
        <title>The Global Catalogue of Microorganisms (GCM) 10K type strain sequencing project: providing services to taxonomists for standard genome sequencing and annotation.</title>
        <authorList>
            <consortium name="The Broad Institute Genomics Platform"/>
            <consortium name="The Broad Institute Genome Sequencing Center for Infectious Disease"/>
            <person name="Wu L."/>
            <person name="Ma J."/>
        </authorList>
    </citation>
    <scope>NUCLEOTIDE SEQUENCE [LARGE SCALE GENOMIC DNA]</scope>
    <source>
        <strain evidence="4 5">JCM 15628</strain>
    </source>
</reference>
<proteinExistence type="predicted"/>
<feature type="transmembrane region" description="Helical" evidence="2">
    <location>
        <begin position="615"/>
        <end position="638"/>
    </location>
</feature>
<evidence type="ECO:0000313" key="5">
    <source>
        <dbReference type="Proteomes" id="UP001500013"/>
    </source>
</evidence>
<dbReference type="EMBL" id="BAAAPU010000009">
    <property type="protein sequence ID" value="GAA1987065.1"/>
    <property type="molecule type" value="Genomic_DNA"/>
</dbReference>
<dbReference type="SUPFAM" id="SSF54001">
    <property type="entry name" value="Cysteine proteinases"/>
    <property type="match status" value="1"/>
</dbReference>
<protein>
    <submittedName>
        <fullName evidence="4">DUF3488 and transglutaminase-like domain-containing protein</fullName>
    </submittedName>
</protein>
<feature type="transmembrane region" description="Helical" evidence="2">
    <location>
        <begin position="220"/>
        <end position="238"/>
    </location>
</feature>
<feature type="compositionally biased region" description="Polar residues" evidence="1">
    <location>
        <begin position="574"/>
        <end position="589"/>
    </location>
</feature>
<feature type="compositionally biased region" description="Basic residues" evidence="1">
    <location>
        <begin position="776"/>
        <end position="786"/>
    </location>
</feature>
<evidence type="ECO:0000256" key="2">
    <source>
        <dbReference type="SAM" id="Phobius"/>
    </source>
</evidence>
<feature type="transmembrane region" description="Helical" evidence="2">
    <location>
        <begin position="167"/>
        <end position="185"/>
    </location>
</feature>
<feature type="domain" description="Transglutaminase-like" evidence="3">
    <location>
        <begin position="476"/>
        <end position="545"/>
    </location>
</feature>
<dbReference type="RefSeq" id="WP_344064387.1">
    <property type="nucleotide sequence ID" value="NZ_BAAAPU010000009.1"/>
</dbReference>
<sequence>MSRRRWRITLLAALATLSAVYPITSLFTETTWLTAAGPVVALVAGLGLIGRGLTRSRVLVVLGQVLVTGYVVLAVWTGDTFTFLLPTPATAEAANTLGLQALETVQRYSAPAPLNDGVTFCLVVAVALVAIAVDAAAATWRSPAAAGLPLLTAYLITAANGDSALALRYFVVPVALWLVMLHTTARAQFGRWGTTHAAAGGEIEEAEHDRQALNSFTAGAVRLGAVGVVVAVLVPALVPHFPPHYLTEGLGRASSGGGEGSVGFNDTLDLSRSLNDQDQTPVLTYTTTGFSRPPLRVLATSYYSRGQWSAVGSAAERPDSPAPLPPPSQRRDYVITVSNNTLAAPRIAAPYPVVAVAMEGTPWSIDPVTRDVRVGRAVSSYRITYADLAPTPPQLRASGTPDSPAITGDDLAVPDRTRELIQRWSDEVTRGKDNPLDKAIAIQNHLRDTSTYTYTLDLGEPLRDSDGRLLDPIQNFYQTRRGYCVQFATAMIMLARAQGIPARMAIGFLPGQLSGEQYVVRASDAHAWPELYFQGFGWLRFEPTPGVRTGTPPPYAVLGGDTGASRGGREVTDKATSGGATSAPSTPTRVTVAPVKPPPSSFLESVGQLFTLRNLVVFLAVVLGLLAAFAMPITAWLLRVRRRRAAVTQQDLIEAEWDELTSHLGDLGIAAPAGVTLRQLRQRYVTDGHLDTENASAMSRVTATLEKSRYDRPDRTTPEEAVRLHDDIRAIRRQVGRTRAWQVRVRSFLWPQAGVSFWRSLPGRLGMPDGSGSRGRMSRRGRSGRR</sequence>
<keyword evidence="2" id="KW-1133">Transmembrane helix</keyword>
<name>A0ABN2SHZ6_9MICO</name>
<dbReference type="PANTHER" id="PTHR42736:SF1">
    <property type="entry name" value="PROTEIN-GLUTAMINE GAMMA-GLUTAMYLTRANSFERASE"/>
    <property type="match status" value="1"/>
</dbReference>
<dbReference type="InterPro" id="IPR002931">
    <property type="entry name" value="Transglutaminase-like"/>
</dbReference>
<keyword evidence="2" id="KW-0812">Transmembrane</keyword>
<gene>
    <name evidence="4" type="ORF">GCM10009817_30720</name>
</gene>
<dbReference type="InterPro" id="IPR038765">
    <property type="entry name" value="Papain-like_cys_pep_sf"/>
</dbReference>
<evidence type="ECO:0000259" key="3">
    <source>
        <dbReference type="SMART" id="SM00460"/>
    </source>
</evidence>
<feature type="transmembrane region" description="Helical" evidence="2">
    <location>
        <begin position="32"/>
        <end position="50"/>
    </location>
</feature>
<dbReference type="PANTHER" id="PTHR42736">
    <property type="entry name" value="PROTEIN-GLUTAMINE GAMMA-GLUTAMYLTRANSFERASE"/>
    <property type="match status" value="1"/>
</dbReference>
<evidence type="ECO:0000256" key="1">
    <source>
        <dbReference type="SAM" id="MobiDB-lite"/>
    </source>
</evidence>